<dbReference type="AlphaFoldDB" id="A0AAW1MXN3"/>
<dbReference type="Proteomes" id="UP001458880">
    <property type="component" value="Unassembled WGS sequence"/>
</dbReference>
<proteinExistence type="predicted"/>
<comment type="caution">
    <text evidence="1">The sequence shown here is derived from an EMBL/GenBank/DDBJ whole genome shotgun (WGS) entry which is preliminary data.</text>
</comment>
<accession>A0AAW1MXN3</accession>
<protein>
    <submittedName>
        <fullName evidence="1">Uncharacterized protein</fullName>
    </submittedName>
</protein>
<evidence type="ECO:0000313" key="2">
    <source>
        <dbReference type="Proteomes" id="UP001458880"/>
    </source>
</evidence>
<sequence length="199" mass="22406">MPPGTRSNPDKSEEINFNIINFLKSEEFGDIISKIVISETKQLQLQILDLKNEIVALKQSNIEMVSLLSNKNFNNSKSVNKEYNYPNTSQSAISYAEIASTRSGEQKTKQTDVCDKNVQQSIDFTAVTKMGPVNTRTNINNFQTLDKNTGLSKSNDWREVKRKRTSTNKSIMGNGDTTDIKAIPKTSSLFVSRIDLQFK</sequence>
<dbReference type="EMBL" id="JASPKY010000029">
    <property type="protein sequence ID" value="KAK9751290.1"/>
    <property type="molecule type" value="Genomic_DNA"/>
</dbReference>
<keyword evidence="2" id="KW-1185">Reference proteome</keyword>
<organism evidence="1 2">
    <name type="scientific">Popillia japonica</name>
    <name type="common">Japanese beetle</name>
    <dbReference type="NCBI Taxonomy" id="7064"/>
    <lineage>
        <taxon>Eukaryota</taxon>
        <taxon>Metazoa</taxon>
        <taxon>Ecdysozoa</taxon>
        <taxon>Arthropoda</taxon>
        <taxon>Hexapoda</taxon>
        <taxon>Insecta</taxon>
        <taxon>Pterygota</taxon>
        <taxon>Neoptera</taxon>
        <taxon>Endopterygota</taxon>
        <taxon>Coleoptera</taxon>
        <taxon>Polyphaga</taxon>
        <taxon>Scarabaeiformia</taxon>
        <taxon>Scarabaeidae</taxon>
        <taxon>Rutelinae</taxon>
        <taxon>Popillia</taxon>
    </lineage>
</organism>
<reference evidence="1 2" key="1">
    <citation type="journal article" date="2024" name="BMC Genomics">
        <title>De novo assembly and annotation of Popillia japonica's genome with initial clues to its potential as an invasive pest.</title>
        <authorList>
            <person name="Cucini C."/>
            <person name="Boschi S."/>
            <person name="Funari R."/>
            <person name="Cardaioli E."/>
            <person name="Iannotti N."/>
            <person name="Marturano G."/>
            <person name="Paoli F."/>
            <person name="Bruttini M."/>
            <person name="Carapelli A."/>
            <person name="Frati F."/>
            <person name="Nardi F."/>
        </authorList>
    </citation>
    <scope>NUCLEOTIDE SEQUENCE [LARGE SCALE GENOMIC DNA]</scope>
    <source>
        <strain evidence="1">DMR45628</strain>
    </source>
</reference>
<evidence type="ECO:0000313" key="1">
    <source>
        <dbReference type="EMBL" id="KAK9751290.1"/>
    </source>
</evidence>
<gene>
    <name evidence="1" type="ORF">QE152_g5101</name>
</gene>
<name>A0AAW1MXN3_POPJA</name>